<feature type="domain" description="Transposase Tn5-like N-terminal" evidence="1">
    <location>
        <begin position="17"/>
        <end position="75"/>
    </location>
</feature>
<sequence length="123" mass="14349">MSFDKNKRLKMDSKESKTWIEDEIEGCDFVDERLYKRFYKFLENSAEGIGGSIPYVSQDWSSTKAAYRFLSNDRVSEKEILGGHFQSTQERCNTENRPILILHDTTEFSFKRKKAAEVGFTLT</sequence>
<dbReference type="Pfam" id="PF14706">
    <property type="entry name" value="Tnp_DNA_bind"/>
    <property type="match status" value="1"/>
</dbReference>
<dbReference type="InterPro" id="IPR012337">
    <property type="entry name" value="RNaseH-like_sf"/>
</dbReference>
<dbReference type="PANTHER" id="PTHR37319:SF1">
    <property type="entry name" value="TRANSPOSASE TN5 DIMERISATION DOMAIN-CONTAINING PROTEIN"/>
    <property type="match status" value="1"/>
</dbReference>
<name>A0A0E2BA39_9LEPT</name>
<dbReference type="Proteomes" id="UP000006329">
    <property type="component" value="Unassembled WGS sequence"/>
</dbReference>
<evidence type="ECO:0000259" key="1">
    <source>
        <dbReference type="Pfam" id="PF14706"/>
    </source>
</evidence>
<protein>
    <recommendedName>
        <fullName evidence="1">Transposase Tn5-like N-terminal domain-containing protein</fullName>
    </recommendedName>
</protein>
<organism evidence="2 3">
    <name type="scientific">Leptospira santarosai str. MOR084</name>
    <dbReference type="NCBI Taxonomy" id="1049984"/>
    <lineage>
        <taxon>Bacteria</taxon>
        <taxon>Pseudomonadati</taxon>
        <taxon>Spirochaetota</taxon>
        <taxon>Spirochaetia</taxon>
        <taxon>Leptospirales</taxon>
        <taxon>Leptospiraceae</taxon>
        <taxon>Leptospira</taxon>
    </lineage>
</organism>
<evidence type="ECO:0000313" key="3">
    <source>
        <dbReference type="Proteomes" id="UP000006329"/>
    </source>
</evidence>
<dbReference type="InterPro" id="IPR014735">
    <property type="entry name" value="Transposase_Tn5-like_N"/>
</dbReference>
<dbReference type="Gene3D" id="3.90.350.10">
    <property type="entry name" value="Transposase Inhibitor Protein From Tn5, Chain A, domain 1"/>
    <property type="match status" value="1"/>
</dbReference>
<dbReference type="AlphaFoldDB" id="A0A0E2BA39"/>
<dbReference type="SUPFAM" id="SSF53098">
    <property type="entry name" value="Ribonuclease H-like"/>
    <property type="match status" value="1"/>
</dbReference>
<evidence type="ECO:0000313" key="2">
    <source>
        <dbReference type="EMBL" id="EKO32067.1"/>
    </source>
</evidence>
<dbReference type="PANTHER" id="PTHR37319">
    <property type="entry name" value="TRANSPOSASE"/>
    <property type="match status" value="1"/>
</dbReference>
<gene>
    <name evidence="2" type="ORF">LEP1GSC179_1901</name>
</gene>
<reference evidence="2" key="1">
    <citation type="submission" date="2012-10" db="EMBL/GenBank/DDBJ databases">
        <authorList>
            <person name="Harkins D.M."/>
            <person name="Durkin A.S."/>
            <person name="Brinkac L.M."/>
            <person name="Haft D.H."/>
            <person name="Selengut J.D."/>
            <person name="Sanka R."/>
            <person name="DePew J."/>
            <person name="Purushe J."/>
            <person name="Matthias M.A."/>
            <person name="Vinetz J.M."/>
            <person name="Sutton G.G."/>
            <person name="Nierman W.C."/>
            <person name="Fouts D.E."/>
        </authorList>
    </citation>
    <scope>NUCLEOTIDE SEQUENCE [LARGE SCALE GENOMIC DNA]</scope>
    <source>
        <strain evidence="2">MOR084</strain>
    </source>
</reference>
<comment type="caution">
    <text evidence="2">The sequence shown here is derived from an EMBL/GenBank/DDBJ whole genome shotgun (WGS) entry which is preliminary data.</text>
</comment>
<accession>A0A0E2BA39</accession>
<dbReference type="EMBL" id="AHON02000082">
    <property type="protein sequence ID" value="EKO32067.1"/>
    <property type="molecule type" value="Genomic_DNA"/>
</dbReference>
<keyword evidence="3" id="KW-1185">Reference proteome</keyword>
<dbReference type="InterPro" id="IPR047768">
    <property type="entry name" value="Tn5p-like"/>
</dbReference>
<dbReference type="Gene3D" id="1.10.246.40">
    <property type="entry name" value="Tn5 transposase, domain 1"/>
    <property type="match status" value="1"/>
</dbReference>
<proteinExistence type="predicted"/>
<dbReference type="InterPro" id="IPR038215">
    <property type="entry name" value="TN5-like_N_sf"/>
</dbReference>